<dbReference type="InterPro" id="IPR004108">
    <property type="entry name" value="Fe_hydrogenase_lsu_C"/>
</dbReference>
<protein>
    <recommendedName>
        <fullName evidence="1">Iron hydrogenase large subunit C-terminal domain-containing protein</fullName>
    </recommendedName>
</protein>
<dbReference type="InterPro" id="IPR050340">
    <property type="entry name" value="Cytosolic_Fe-S_CAF"/>
</dbReference>
<evidence type="ECO:0000259" key="1">
    <source>
        <dbReference type="Pfam" id="PF02906"/>
    </source>
</evidence>
<comment type="caution">
    <text evidence="2">The sequence shown here is derived from an EMBL/GenBank/DDBJ whole genome shotgun (WGS) entry which is preliminary data.</text>
</comment>
<gene>
    <name evidence="2" type="ORF">CVU76_02280</name>
</gene>
<evidence type="ECO:0000313" key="3">
    <source>
        <dbReference type="Proteomes" id="UP000233417"/>
    </source>
</evidence>
<dbReference type="Gene3D" id="3.40.950.10">
    <property type="entry name" value="Fe-only Hydrogenase (Larger Subunit), Chain L, domain 3"/>
    <property type="match status" value="2"/>
</dbReference>
<dbReference type="AlphaFoldDB" id="A0A2N2F3P5"/>
<accession>A0A2N2F3P5</accession>
<dbReference type="Gene3D" id="3.40.50.1780">
    <property type="match status" value="2"/>
</dbReference>
<proteinExistence type="predicted"/>
<organism evidence="2 3">
    <name type="scientific">Candidatus Dojkabacteria bacterium HGW-Dojkabacteria-1</name>
    <dbReference type="NCBI Taxonomy" id="2013761"/>
    <lineage>
        <taxon>Bacteria</taxon>
        <taxon>Candidatus Dojkabacteria</taxon>
    </lineage>
</organism>
<dbReference type="EMBL" id="PHAO01000001">
    <property type="protein sequence ID" value="PKN02830.1"/>
    <property type="molecule type" value="Genomic_DNA"/>
</dbReference>
<name>A0A2N2F3P5_9BACT</name>
<reference evidence="2 3" key="1">
    <citation type="journal article" date="2017" name="ISME J.">
        <title>Potential for microbial H2 and metal transformations associated with novel bacteria and archaea in deep terrestrial subsurface sediments.</title>
        <authorList>
            <person name="Hernsdorf A.W."/>
            <person name="Amano Y."/>
            <person name="Miyakawa K."/>
            <person name="Ise K."/>
            <person name="Suzuki Y."/>
            <person name="Anantharaman K."/>
            <person name="Probst A."/>
            <person name="Burstein D."/>
            <person name="Thomas B.C."/>
            <person name="Banfield J.F."/>
        </authorList>
    </citation>
    <scope>NUCLEOTIDE SEQUENCE [LARGE SCALE GENOMIC DNA]</scope>
    <source>
        <strain evidence="2">HGW-Dojkabacteria-1</strain>
    </source>
</reference>
<dbReference type="Pfam" id="PF02906">
    <property type="entry name" value="Fe_hyd_lg_C"/>
    <property type="match status" value="1"/>
</dbReference>
<dbReference type="InterPro" id="IPR009016">
    <property type="entry name" value="Fe_hydrogenase"/>
</dbReference>
<dbReference type="PANTHER" id="PTHR11615">
    <property type="entry name" value="NITRATE, FORMATE, IRON DEHYDROGENASE"/>
    <property type="match status" value="1"/>
</dbReference>
<sequence>MLAPSFISVYDYPDIVYRLRALGFDKVVEVTFGAKMTNLNYYQILKENNDRTWISSPCPTLVNVIRGKYPHLLRNLVPVHSPMGSMGLICRKHFPGYVNVFVGPCLTKKMEAQELDTIDEALTFRDLDELFVKYNIPEEITDTKHIATFDKFYNDYTKIYPLSGGLSDTLQYQHILKKKDILVMEGMGNIIKILDGFKDGYYKNYKFLDILTCEGGCINGPGINYQYPVKERIKRVRKYKEYASRYEKDLGRTGKKADADGLDFSRRFE</sequence>
<evidence type="ECO:0000313" key="2">
    <source>
        <dbReference type="EMBL" id="PKN02830.1"/>
    </source>
</evidence>
<feature type="domain" description="Iron hydrogenase large subunit C-terminal" evidence="1">
    <location>
        <begin position="15"/>
        <end position="221"/>
    </location>
</feature>
<dbReference type="Proteomes" id="UP000233417">
    <property type="component" value="Unassembled WGS sequence"/>
</dbReference>
<dbReference type="SUPFAM" id="SSF53920">
    <property type="entry name" value="Fe-only hydrogenase"/>
    <property type="match status" value="1"/>
</dbReference>